<gene>
    <name evidence="9" type="ORF">BOW53_12355</name>
</gene>
<evidence type="ECO:0000313" key="10">
    <source>
        <dbReference type="Proteomes" id="UP000191110"/>
    </source>
</evidence>
<proteinExistence type="predicted"/>
<evidence type="ECO:0000256" key="1">
    <source>
        <dbReference type="ARBA" id="ARBA00000085"/>
    </source>
</evidence>
<evidence type="ECO:0000256" key="3">
    <source>
        <dbReference type="ARBA" id="ARBA00022553"/>
    </source>
</evidence>
<feature type="transmembrane region" description="Helical" evidence="6">
    <location>
        <begin position="387"/>
        <end position="408"/>
    </location>
</feature>
<comment type="catalytic activity">
    <reaction evidence="1">
        <text>ATP + protein L-histidine = ADP + protein N-phospho-L-histidine.</text>
        <dbReference type="EC" id="2.7.13.3"/>
    </reaction>
</comment>
<dbReference type="EMBL" id="MPRL01000056">
    <property type="protein sequence ID" value="OOZ39246.1"/>
    <property type="molecule type" value="Genomic_DNA"/>
</dbReference>
<evidence type="ECO:0000256" key="2">
    <source>
        <dbReference type="ARBA" id="ARBA00012438"/>
    </source>
</evidence>
<evidence type="ECO:0000259" key="7">
    <source>
        <dbReference type="PROSITE" id="PS50112"/>
    </source>
</evidence>
<dbReference type="NCBIfam" id="TIGR00229">
    <property type="entry name" value="sensory_box"/>
    <property type="match status" value="2"/>
</dbReference>
<dbReference type="GO" id="GO:0004673">
    <property type="term" value="F:protein histidine kinase activity"/>
    <property type="evidence" value="ECO:0007669"/>
    <property type="project" value="UniProtKB-EC"/>
</dbReference>
<keyword evidence="6" id="KW-0812">Transmembrane</keyword>
<feature type="domain" description="PAS" evidence="7">
    <location>
        <begin position="706"/>
        <end position="754"/>
    </location>
</feature>
<dbReference type="EC" id="2.7.13.3" evidence="2"/>
<dbReference type="SMART" id="SM00091">
    <property type="entry name" value="PAS"/>
    <property type="match status" value="3"/>
</dbReference>
<dbReference type="Pfam" id="PF13426">
    <property type="entry name" value="PAS_9"/>
    <property type="match status" value="2"/>
</dbReference>
<evidence type="ECO:0000256" key="6">
    <source>
        <dbReference type="SAM" id="Phobius"/>
    </source>
</evidence>
<keyword evidence="5" id="KW-0418">Kinase</keyword>
<sequence length="920" mass="104461">MGITDERKAFTRFSNPTDNFNISVFTHKTNTTILNHEDLIGRTIGVRKDNVGETEAKKLKGVDIIVFETFSDMLQALLDKRIAAFIYPESVTWYNLDQRGLRKIIHVIGQPLKTISRAIAINQKHPRLSTVIDIALRQLLNTTEFDELNQKWLSPDKSPTDLTQQLLTLLAATGAFIFIAWWITNIHQRKKNNRHPIDKSHTDIIESKKHFVQILVVMTIVALSVMLIVITILYHSSFKEVERRLLESAFSHATLIDSIARSNIEHHSFGDSEHTRRFPDPFTHTIEEVKDGLAPQHGSSEITLAKRSGDNIEFIIRQKSSRRYEPFPTSFSSPLAEPMRQALSGNTGTLVGLDYRNTKVVAAYHPIPTHNLGIVVKIDINEIRAPFISAAVISTVAAFFLILAGGLITHNISGKIINEIQKGRRRFKNIFDNTEVAIFDEDLSEIYRRLEDLKERGITDLRTHLAENEQFTWNLAASIRVRDANNAALKLFDADSFNELSDNIDKTFGHNAIGIFINELCTIWDSGDKFRSEASVRTLKGTNIDTIISFQIPKHGDDLRRIPVSIIDVTENKRNEMALRSSEHHSRMLFEESSTGLALCKMDGSLVDVNPAYANIIGRDVEETLKLSYWDITPERYAEQERKQLEQLNTSGRYGPYEKEYLHKDGSLRNVRLQGRLLNRGNEQLIWSSVEDITKQKRAEEKIRASEAKLKNLVDNLSAGIVVHAPDTSITMSNNRASELLGLTIEQMMGKTDIDPAWHFIDKDHQPLPLESYPVNLVKSSDTTLKDMLVGVNKPGHEKTVWVLVNGFPQTDENGELQEIIISFVDITDRIEAEERILVLAQAVEQSPESIAITSVEAEIEYVNEAFSVVRSRSQLRIGRRRRLSRTNRLRFAIHGGQRKQHRLPARRCDWAESTRSSLG</sequence>
<reference evidence="9 10" key="1">
    <citation type="submission" date="2016-11" db="EMBL/GenBank/DDBJ databases">
        <title>Mixed transmission modes and dynamic genome evolution in an obligate animal-bacterial symbiosis.</title>
        <authorList>
            <person name="Russell S.L."/>
            <person name="Corbett-Detig R.B."/>
            <person name="Cavanaugh C.M."/>
        </authorList>
    </citation>
    <scope>NUCLEOTIDE SEQUENCE [LARGE SCALE GENOMIC DNA]</scope>
    <source>
        <strain evidence="9">Sveles-Q1</strain>
    </source>
</reference>
<dbReference type="PANTHER" id="PTHR43304">
    <property type="entry name" value="PHYTOCHROME-LIKE PROTEIN CPH1"/>
    <property type="match status" value="1"/>
</dbReference>
<dbReference type="Gene3D" id="3.30.450.20">
    <property type="entry name" value="PAS domain"/>
    <property type="match status" value="2"/>
</dbReference>
<dbReference type="InterPro" id="IPR000700">
    <property type="entry name" value="PAS-assoc_C"/>
</dbReference>
<dbReference type="InterPro" id="IPR035965">
    <property type="entry name" value="PAS-like_dom_sf"/>
</dbReference>
<dbReference type="PANTHER" id="PTHR43304:SF1">
    <property type="entry name" value="PAC DOMAIN-CONTAINING PROTEIN"/>
    <property type="match status" value="1"/>
</dbReference>
<feature type="transmembrane region" description="Helical" evidence="6">
    <location>
        <begin position="166"/>
        <end position="184"/>
    </location>
</feature>
<dbReference type="Gene3D" id="3.40.190.10">
    <property type="entry name" value="Periplasmic binding protein-like II"/>
    <property type="match status" value="2"/>
</dbReference>
<dbReference type="SUPFAM" id="SSF55785">
    <property type="entry name" value="PYP-like sensor domain (PAS domain)"/>
    <property type="match status" value="3"/>
</dbReference>
<feature type="domain" description="PAC" evidence="8">
    <location>
        <begin position="655"/>
        <end position="705"/>
    </location>
</feature>
<dbReference type="CDD" id="cd00130">
    <property type="entry name" value="PAS"/>
    <property type="match status" value="2"/>
</dbReference>
<keyword evidence="6" id="KW-0472">Membrane</keyword>
<comment type="caution">
    <text evidence="9">The sequence shown here is derived from an EMBL/GenBank/DDBJ whole genome shotgun (WGS) entry which is preliminary data.</text>
</comment>
<accession>A0A1T2L2R1</accession>
<evidence type="ECO:0000256" key="4">
    <source>
        <dbReference type="ARBA" id="ARBA00022679"/>
    </source>
</evidence>
<feature type="transmembrane region" description="Helical" evidence="6">
    <location>
        <begin position="211"/>
        <end position="234"/>
    </location>
</feature>
<dbReference type="SUPFAM" id="SSF53850">
    <property type="entry name" value="Periplasmic binding protein-like II"/>
    <property type="match status" value="1"/>
</dbReference>
<dbReference type="InterPro" id="IPR001610">
    <property type="entry name" value="PAC"/>
</dbReference>
<keyword evidence="6" id="KW-1133">Transmembrane helix</keyword>
<dbReference type="PROSITE" id="PS50113">
    <property type="entry name" value="PAC"/>
    <property type="match status" value="2"/>
</dbReference>
<evidence type="ECO:0000259" key="8">
    <source>
        <dbReference type="PROSITE" id="PS50113"/>
    </source>
</evidence>
<name>A0A1T2L2R1_9GAMM</name>
<dbReference type="Proteomes" id="UP000191110">
    <property type="component" value="Unassembled WGS sequence"/>
</dbReference>
<dbReference type="AlphaFoldDB" id="A0A1T2L2R1"/>
<keyword evidence="4" id="KW-0808">Transferase</keyword>
<dbReference type="InterPro" id="IPR000014">
    <property type="entry name" value="PAS"/>
</dbReference>
<evidence type="ECO:0000313" key="9">
    <source>
        <dbReference type="EMBL" id="OOZ39246.1"/>
    </source>
</evidence>
<dbReference type="SMART" id="SM00086">
    <property type="entry name" value="PAC"/>
    <property type="match status" value="2"/>
</dbReference>
<dbReference type="InterPro" id="IPR052162">
    <property type="entry name" value="Sensor_kinase/Photoreceptor"/>
</dbReference>
<protein>
    <recommendedName>
        <fullName evidence="2">histidine kinase</fullName>
        <ecNumber evidence="2">2.7.13.3</ecNumber>
    </recommendedName>
</protein>
<dbReference type="OrthoDB" id="9816309at2"/>
<keyword evidence="10" id="KW-1185">Reference proteome</keyword>
<dbReference type="PROSITE" id="PS50112">
    <property type="entry name" value="PAS"/>
    <property type="match status" value="1"/>
</dbReference>
<evidence type="ECO:0000256" key="5">
    <source>
        <dbReference type="ARBA" id="ARBA00022777"/>
    </source>
</evidence>
<organism evidence="9 10">
    <name type="scientific">Solemya pervernicosa gill symbiont</name>
    <dbReference type="NCBI Taxonomy" id="642797"/>
    <lineage>
        <taxon>Bacteria</taxon>
        <taxon>Pseudomonadati</taxon>
        <taxon>Pseudomonadota</taxon>
        <taxon>Gammaproteobacteria</taxon>
        <taxon>sulfur-oxidizing symbionts</taxon>
    </lineage>
</organism>
<keyword evidence="3" id="KW-0597">Phosphoprotein</keyword>
<feature type="domain" description="PAC" evidence="8">
    <location>
        <begin position="786"/>
        <end position="839"/>
    </location>
</feature>